<keyword evidence="1" id="KW-1133">Transmembrane helix</keyword>
<evidence type="ECO:0000313" key="3">
    <source>
        <dbReference type="Proteomes" id="UP000700908"/>
    </source>
</evidence>
<feature type="transmembrane region" description="Helical" evidence="1">
    <location>
        <begin position="66"/>
        <end position="92"/>
    </location>
</feature>
<keyword evidence="3" id="KW-1185">Reference proteome</keyword>
<sequence>MSRKTYLFSKWLATFVSGGLIAALPAALSLALVLIRYPFISPIIGSGHHPAGPAVLFSELFISTPALWILFCIALQFIAGGLIATLGLAVTFITDYRAVVHLLPILGMYVVETLLTALGLGQLGPITLIDLGRNIYCSPVALAMMLATIAVVGALPLLFAAKTELQ</sequence>
<name>A0ABS7MLY0_9ACTN</name>
<organism evidence="2 3">
    <name type="scientific">Collinsella ureilytica</name>
    <dbReference type="NCBI Taxonomy" id="2869515"/>
    <lineage>
        <taxon>Bacteria</taxon>
        <taxon>Bacillati</taxon>
        <taxon>Actinomycetota</taxon>
        <taxon>Coriobacteriia</taxon>
        <taxon>Coriobacteriales</taxon>
        <taxon>Coriobacteriaceae</taxon>
        <taxon>Collinsella</taxon>
    </lineage>
</organism>
<gene>
    <name evidence="2" type="ORF">K6V98_03465</name>
</gene>
<protein>
    <submittedName>
        <fullName evidence="2">Uncharacterized protein</fullName>
    </submittedName>
</protein>
<feature type="transmembrane region" description="Helical" evidence="1">
    <location>
        <begin position="99"/>
        <end position="120"/>
    </location>
</feature>
<dbReference type="Proteomes" id="UP000700908">
    <property type="component" value="Unassembled WGS sequence"/>
</dbReference>
<feature type="transmembrane region" description="Helical" evidence="1">
    <location>
        <begin position="12"/>
        <end position="35"/>
    </location>
</feature>
<accession>A0ABS7MLY0</accession>
<evidence type="ECO:0000313" key="2">
    <source>
        <dbReference type="EMBL" id="MBY4797420.1"/>
    </source>
</evidence>
<evidence type="ECO:0000256" key="1">
    <source>
        <dbReference type="SAM" id="Phobius"/>
    </source>
</evidence>
<feature type="transmembrane region" description="Helical" evidence="1">
    <location>
        <begin position="140"/>
        <end position="161"/>
    </location>
</feature>
<dbReference type="EMBL" id="JAIMFO010000005">
    <property type="protein sequence ID" value="MBY4797420.1"/>
    <property type="molecule type" value="Genomic_DNA"/>
</dbReference>
<dbReference type="RefSeq" id="WP_222199138.1">
    <property type="nucleotide sequence ID" value="NZ_JAIMFO010000005.1"/>
</dbReference>
<reference evidence="2 3" key="1">
    <citation type="submission" date="2021-08" db="EMBL/GenBank/DDBJ databases">
        <title>Collinsella faecalis sp. nov. isolated from swine faeces.</title>
        <authorList>
            <person name="Oh B.S."/>
            <person name="Lee J.H."/>
        </authorList>
    </citation>
    <scope>NUCLEOTIDE SEQUENCE [LARGE SCALE GENOMIC DNA]</scope>
    <source>
        <strain evidence="2 3">AGMB00827</strain>
    </source>
</reference>
<proteinExistence type="predicted"/>
<comment type="caution">
    <text evidence="2">The sequence shown here is derived from an EMBL/GenBank/DDBJ whole genome shotgun (WGS) entry which is preliminary data.</text>
</comment>
<keyword evidence="1" id="KW-0812">Transmembrane</keyword>
<keyword evidence="1" id="KW-0472">Membrane</keyword>